<protein>
    <submittedName>
        <fullName evidence="1">Uncharacterized protein</fullName>
    </submittedName>
</protein>
<reference evidence="1" key="2">
    <citation type="journal article" date="2015" name="Fish Shellfish Immunol.">
        <title>Early steps in the European eel (Anguilla anguilla)-Vibrio vulnificus interaction in the gills: Role of the RtxA13 toxin.</title>
        <authorList>
            <person name="Callol A."/>
            <person name="Pajuelo D."/>
            <person name="Ebbesson L."/>
            <person name="Teles M."/>
            <person name="MacKenzie S."/>
            <person name="Amaro C."/>
        </authorList>
    </citation>
    <scope>NUCLEOTIDE SEQUENCE</scope>
</reference>
<dbReference type="EMBL" id="GBXM01040094">
    <property type="protein sequence ID" value="JAH68483.1"/>
    <property type="molecule type" value="Transcribed_RNA"/>
</dbReference>
<reference evidence="1" key="1">
    <citation type="submission" date="2014-11" db="EMBL/GenBank/DDBJ databases">
        <authorList>
            <person name="Amaro Gonzalez C."/>
        </authorList>
    </citation>
    <scope>NUCLEOTIDE SEQUENCE</scope>
</reference>
<dbReference type="AlphaFoldDB" id="A0A0E9UU38"/>
<organism evidence="1">
    <name type="scientific">Anguilla anguilla</name>
    <name type="common">European freshwater eel</name>
    <name type="synonym">Muraena anguilla</name>
    <dbReference type="NCBI Taxonomy" id="7936"/>
    <lineage>
        <taxon>Eukaryota</taxon>
        <taxon>Metazoa</taxon>
        <taxon>Chordata</taxon>
        <taxon>Craniata</taxon>
        <taxon>Vertebrata</taxon>
        <taxon>Euteleostomi</taxon>
        <taxon>Actinopterygii</taxon>
        <taxon>Neopterygii</taxon>
        <taxon>Teleostei</taxon>
        <taxon>Anguilliformes</taxon>
        <taxon>Anguillidae</taxon>
        <taxon>Anguilla</taxon>
    </lineage>
</organism>
<accession>A0A0E9UU38</accession>
<name>A0A0E9UU38_ANGAN</name>
<proteinExistence type="predicted"/>
<evidence type="ECO:0000313" key="1">
    <source>
        <dbReference type="EMBL" id="JAH68483.1"/>
    </source>
</evidence>
<sequence length="61" mass="6578">MLLAPSLIFSWPACNRNGSSCSSLRQACVNPDGSDPNLASHFCLALIIALSLCGHFKWLQT</sequence>